<dbReference type="InterPro" id="IPR003439">
    <property type="entry name" value="ABC_transporter-like_ATP-bd"/>
</dbReference>
<evidence type="ECO:0000256" key="1">
    <source>
        <dbReference type="ARBA" id="ARBA00022741"/>
    </source>
</evidence>
<proteinExistence type="predicted"/>
<dbReference type="InterPro" id="IPR003593">
    <property type="entry name" value="AAA+_ATPase"/>
</dbReference>
<dbReference type="SMART" id="SM00382">
    <property type="entry name" value="AAA"/>
    <property type="match status" value="1"/>
</dbReference>
<name>A0ABY2PES6_9ACTN</name>
<sequence length="250" mass="25869">MAEPVVRSGGETAVDQHVLTVSGVRYEVAGRLLLDGLDLSVTAGESVAITGPSGSGKSTLLMCLMGLVKPQSGSVSVAGTDLVPLRERALNRHRRDHLGMVFQFGELLPELTPLENTALAALLAGTAREEAYTRAQSLLADLGVPDKGTPTAELSGGERQRTAVARALINRPALVLADEPTGALDEATRDDVAALLFSVPSRWNCGLLVVTHDATIAARADRHLALSGGRLRTAGTGNPVGLSAAQGGKA</sequence>
<dbReference type="InterPro" id="IPR015854">
    <property type="entry name" value="ABC_transpr_LolD-like"/>
</dbReference>
<evidence type="ECO:0000313" key="4">
    <source>
        <dbReference type="EMBL" id="TGZ09548.1"/>
    </source>
</evidence>
<evidence type="ECO:0000256" key="2">
    <source>
        <dbReference type="ARBA" id="ARBA00022840"/>
    </source>
</evidence>
<dbReference type="PANTHER" id="PTHR24220">
    <property type="entry name" value="IMPORT ATP-BINDING PROTEIN"/>
    <property type="match status" value="1"/>
</dbReference>
<evidence type="ECO:0000313" key="5">
    <source>
        <dbReference type="Proteomes" id="UP000306274"/>
    </source>
</evidence>
<organism evidence="4 5">
    <name type="scientific">Streptomyces rhizosphaericola</name>
    <dbReference type="NCBI Taxonomy" id="2564098"/>
    <lineage>
        <taxon>Bacteria</taxon>
        <taxon>Bacillati</taxon>
        <taxon>Actinomycetota</taxon>
        <taxon>Actinomycetes</taxon>
        <taxon>Kitasatosporales</taxon>
        <taxon>Streptomycetaceae</taxon>
        <taxon>Streptomyces</taxon>
    </lineage>
</organism>
<protein>
    <submittedName>
        <fullName evidence="4">ATP-binding cassette domain-containing protein</fullName>
    </submittedName>
</protein>
<dbReference type="Gene3D" id="3.40.50.300">
    <property type="entry name" value="P-loop containing nucleotide triphosphate hydrolases"/>
    <property type="match status" value="1"/>
</dbReference>
<dbReference type="InterPro" id="IPR027417">
    <property type="entry name" value="P-loop_NTPase"/>
</dbReference>
<keyword evidence="1" id="KW-0547">Nucleotide-binding</keyword>
<dbReference type="GO" id="GO:0005524">
    <property type="term" value="F:ATP binding"/>
    <property type="evidence" value="ECO:0007669"/>
    <property type="project" value="UniProtKB-KW"/>
</dbReference>
<dbReference type="PROSITE" id="PS50893">
    <property type="entry name" value="ABC_TRANSPORTER_2"/>
    <property type="match status" value="1"/>
</dbReference>
<dbReference type="RefSeq" id="WP_107474947.1">
    <property type="nucleotide sequence ID" value="NZ_JBLLLO010000035.1"/>
</dbReference>
<gene>
    <name evidence="4" type="ORF">E5Z02_14695</name>
</gene>
<keyword evidence="2 4" id="KW-0067">ATP-binding</keyword>
<dbReference type="Pfam" id="PF00005">
    <property type="entry name" value="ABC_tran"/>
    <property type="match status" value="1"/>
</dbReference>
<accession>A0ABY2PES6</accession>
<reference evidence="4 5" key="1">
    <citation type="submission" date="2019-04" db="EMBL/GenBank/DDBJ databases">
        <title>Streptomyces rhizosphaericola sp. nov., an actinobacterium isolated from the wheat rhizosphere.</title>
        <authorList>
            <person name="Vargas Hoyos H.A."/>
            <person name="Santos S.N."/>
            <person name="Genuario D.B."/>
            <person name="Melo I.S."/>
            <person name="Da Silva L.J."/>
            <person name="Da Silva F.S.P."/>
            <person name="Zucchi T.D."/>
        </authorList>
    </citation>
    <scope>NUCLEOTIDE SEQUENCE [LARGE SCALE GENOMIC DNA]</scope>
    <source>
        <strain evidence="4 5">1AS2c</strain>
    </source>
</reference>
<comment type="caution">
    <text evidence="4">The sequence shown here is derived from an EMBL/GenBank/DDBJ whole genome shotgun (WGS) entry which is preliminary data.</text>
</comment>
<feature type="domain" description="ABC transporter" evidence="3">
    <location>
        <begin position="19"/>
        <end position="250"/>
    </location>
</feature>
<keyword evidence="5" id="KW-1185">Reference proteome</keyword>
<dbReference type="SUPFAM" id="SSF52540">
    <property type="entry name" value="P-loop containing nucleoside triphosphate hydrolases"/>
    <property type="match status" value="1"/>
</dbReference>
<evidence type="ECO:0000259" key="3">
    <source>
        <dbReference type="PROSITE" id="PS50893"/>
    </source>
</evidence>
<dbReference type="EMBL" id="SRZK01000123">
    <property type="protein sequence ID" value="TGZ09548.1"/>
    <property type="molecule type" value="Genomic_DNA"/>
</dbReference>
<dbReference type="Proteomes" id="UP000306274">
    <property type="component" value="Unassembled WGS sequence"/>
</dbReference>